<feature type="transmembrane region" description="Helical" evidence="1">
    <location>
        <begin position="228"/>
        <end position="248"/>
    </location>
</feature>
<evidence type="ECO:0000313" key="3">
    <source>
        <dbReference type="Proteomes" id="UP001549076"/>
    </source>
</evidence>
<keyword evidence="1" id="KW-0472">Membrane</keyword>
<sequence>MTGVSLSRWTMSYFAVALAALVLGEALMLAGYGFPAAPLRAPQTLVLVHLIAIGWLSLLLCGALFQFVPVLVARNLHSDTLPLPALVLLVAGLGLLLCGFLQLAGTIAPTPSLLPYAATALAAGFAIVLYNLGRTLWAARPLPLPARFVAVGLACLAATVTLGAIFSFAFAALLPSEALAAIAASGLPLHIIAGLGGWLTFVAMGVGYRLLAMFMLAPELDGLRPRTALWLGAGALAVAIVGGLALALLDISVFPALLASAVLGAVSLALYGADIVYLYRARKRRIIELNSQMAALALLSLATAAVLGAVLLALGLFFDQIGTLVFLLAFGWLGGLGLAKLYKIVAFLTWLECYGPVLGKQPTPRVQDLVVEARARKWFLLYYAAVWSGSVALAIAQPLLFRLAAGAMLVATIAIAAQLVRTRLLSDVAAGNRLPEGAHRPHLLISLAATG</sequence>
<dbReference type="RefSeq" id="WP_354196188.1">
    <property type="nucleotide sequence ID" value="NZ_JBEPML010000010.1"/>
</dbReference>
<feature type="transmembrane region" description="Helical" evidence="1">
    <location>
        <begin position="12"/>
        <end position="34"/>
    </location>
</feature>
<feature type="transmembrane region" description="Helical" evidence="1">
    <location>
        <begin position="144"/>
        <end position="171"/>
    </location>
</feature>
<dbReference type="EMBL" id="JBEPML010000010">
    <property type="protein sequence ID" value="MET3792828.1"/>
    <property type="molecule type" value="Genomic_DNA"/>
</dbReference>
<gene>
    <name evidence="2" type="ORF">ABID37_003051</name>
</gene>
<accession>A0ABV2N188</accession>
<feature type="transmembrane region" description="Helical" evidence="1">
    <location>
        <begin position="294"/>
        <end position="318"/>
    </location>
</feature>
<feature type="transmembrane region" description="Helical" evidence="1">
    <location>
        <begin position="85"/>
        <end position="107"/>
    </location>
</feature>
<protein>
    <recommendedName>
        <fullName evidence="4">Transmembrane protein</fullName>
    </recommendedName>
</protein>
<name>A0ABV2N188_9HYPH</name>
<keyword evidence="3" id="KW-1185">Reference proteome</keyword>
<keyword evidence="1" id="KW-0812">Transmembrane</keyword>
<evidence type="ECO:0000313" key="2">
    <source>
        <dbReference type="EMBL" id="MET3792828.1"/>
    </source>
</evidence>
<feature type="transmembrane region" description="Helical" evidence="1">
    <location>
        <begin position="324"/>
        <end position="342"/>
    </location>
</feature>
<reference evidence="2 3" key="1">
    <citation type="submission" date="2024-06" db="EMBL/GenBank/DDBJ databases">
        <title>Genomic Encyclopedia of Type Strains, Phase IV (KMG-IV): sequencing the most valuable type-strain genomes for metagenomic binning, comparative biology and taxonomic classification.</title>
        <authorList>
            <person name="Goeker M."/>
        </authorList>
    </citation>
    <scope>NUCLEOTIDE SEQUENCE [LARGE SCALE GENOMIC DNA]</scope>
    <source>
        <strain evidence="2 3">DSM 27865</strain>
    </source>
</reference>
<feature type="transmembrane region" description="Helical" evidence="1">
    <location>
        <begin position="46"/>
        <end position="73"/>
    </location>
</feature>
<evidence type="ECO:0008006" key="4">
    <source>
        <dbReference type="Google" id="ProtNLM"/>
    </source>
</evidence>
<feature type="transmembrane region" description="Helical" evidence="1">
    <location>
        <begin position="191"/>
        <end position="216"/>
    </location>
</feature>
<feature type="transmembrane region" description="Helical" evidence="1">
    <location>
        <begin position="379"/>
        <end position="397"/>
    </location>
</feature>
<dbReference type="Proteomes" id="UP001549076">
    <property type="component" value="Unassembled WGS sequence"/>
</dbReference>
<feature type="transmembrane region" description="Helical" evidence="1">
    <location>
        <begin position="113"/>
        <end position="132"/>
    </location>
</feature>
<proteinExistence type="predicted"/>
<feature type="transmembrane region" description="Helical" evidence="1">
    <location>
        <begin position="254"/>
        <end position="273"/>
    </location>
</feature>
<organism evidence="2 3">
    <name type="scientific">Aquamicrobium terrae</name>
    <dbReference type="NCBI Taxonomy" id="1324945"/>
    <lineage>
        <taxon>Bacteria</taxon>
        <taxon>Pseudomonadati</taxon>
        <taxon>Pseudomonadota</taxon>
        <taxon>Alphaproteobacteria</taxon>
        <taxon>Hyphomicrobiales</taxon>
        <taxon>Phyllobacteriaceae</taxon>
        <taxon>Aquamicrobium</taxon>
    </lineage>
</organism>
<keyword evidence="1" id="KW-1133">Transmembrane helix</keyword>
<evidence type="ECO:0000256" key="1">
    <source>
        <dbReference type="SAM" id="Phobius"/>
    </source>
</evidence>
<comment type="caution">
    <text evidence="2">The sequence shown here is derived from an EMBL/GenBank/DDBJ whole genome shotgun (WGS) entry which is preliminary data.</text>
</comment>